<evidence type="ECO:0000259" key="4">
    <source>
        <dbReference type="SMART" id="SM00331"/>
    </source>
</evidence>
<dbReference type="InterPro" id="IPR001932">
    <property type="entry name" value="PPM-type_phosphatase-like_dom"/>
</dbReference>
<dbReference type="Gene3D" id="3.30.450.40">
    <property type="match status" value="1"/>
</dbReference>
<dbReference type="InterPro" id="IPR003018">
    <property type="entry name" value="GAF"/>
</dbReference>
<accession>K9YUC4</accession>
<dbReference type="EMBL" id="CP003944">
    <property type="protein sequence ID" value="AFZ50504.1"/>
    <property type="molecule type" value="Genomic_DNA"/>
</dbReference>
<feature type="region of interest" description="Disordered" evidence="2">
    <location>
        <begin position="1"/>
        <end position="24"/>
    </location>
</feature>
<dbReference type="OrthoDB" id="311592at2"/>
<dbReference type="Pfam" id="PF07228">
    <property type="entry name" value="SpoIIE"/>
    <property type="match status" value="1"/>
</dbReference>
<dbReference type="InterPro" id="IPR036457">
    <property type="entry name" value="PPM-type-like_dom_sf"/>
</dbReference>
<dbReference type="Proteomes" id="UP000010482">
    <property type="component" value="Chromosome"/>
</dbReference>
<dbReference type="eggNOG" id="COG2208">
    <property type="taxonomic scope" value="Bacteria"/>
</dbReference>
<dbReference type="Gene3D" id="3.60.40.10">
    <property type="entry name" value="PPM-type phosphatase domain"/>
    <property type="match status" value="1"/>
</dbReference>
<dbReference type="SUPFAM" id="SSF81606">
    <property type="entry name" value="PP2C-like"/>
    <property type="match status" value="1"/>
</dbReference>
<dbReference type="SUPFAM" id="SSF55781">
    <property type="entry name" value="GAF domain-like"/>
    <property type="match status" value="1"/>
</dbReference>
<feature type="domain" description="GAF" evidence="3">
    <location>
        <begin position="60"/>
        <end position="202"/>
    </location>
</feature>
<dbReference type="AlphaFoldDB" id="K9YUC4"/>
<dbReference type="InterPro" id="IPR052016">
    <property type="entry name" value="Bact_Sigma-Reg"/>
</dbReference>
<dbReference type="eggNOG" id="COG2203">
    <property type="taxonomic scope" value="Bacteria"/>
</dbReference>
<dbReference type="InterPro" id="IPR029016">
    <property type="entry name" value="GAF-like_dom_sf"/>
</dbReference>
<keyword evidence="1" id="KW-0378">Hydrolase</keyword>
<dbReference type="SMART" id="SM00065">
    <property type="entry name" value="GAF"/>
    <property type="match status" value="1"/>
</dbReference>
<dbReference type="KEGG" id="dsl:Dacsa_1848"/>
<dbReference type="PANTHER" id="PTHR43156:SF2">
    <property type="entry name" value="STAGE II SPORULATION PROTEIN E"/>
    <property type="match status" value="1"/>
</dbReference>
<dbReference type="HOGENOM" id="CLU_000445_43_6_3"/>
<dbReference type="PANTHER" id="PTHR43156">
    <property type="entry name" value="STAGE II SPORULATION PROTEIN E-RELATED"/>
    <property type="match status" value="1"/>
</dbReference>
<sequence length="467" mass="52481">MTALPAREPASENNAFERKNSRQETPVSTLKELVANLRREQNKVQNLLSSLGFALRSFNNLNQFLEIIPLMATRVSDSDGSALLLYKGEGKISLEQVHCQGGLACQEVRQGIAKVTRELGKKNTSQAEEIVALDALLEKALPTDIRLFGTPILAKGKERGRLYVFTRDRAYEWTLSRQKLVQLVADQVAVAIANNDLAVEVRQKEKLDRELEVATDIQFHLLPRKYPKIQGLDLAAACRTANRVGGDYYDFIPANYDQPQSKTETDETIGSSQPWSIVIGDVMGKGVPAGLIMTMTRGMLRAEVLNHHSPAKILEHLNHVMYDDLESSHRFVTLFYSQYDPKTRRLSYSNAAHNPPLWWQASTNTVQRLDTLGMLVGLDTDSKYEEATAQLDRGDTVLYYTDGFTDAVNVKGQRFEEENLIQCFQKAAAQQYTPEAIVKHLFDQVQAFIGDQKRSIDDMTLVVIQVC</sequence>
<gene>
    <name evidence="5" type="ORF">Dacsa_1848</name>
</gene>
<feature type="domain" description="PPM-type phosphatase" evidence="4">
    <location>
        <begin position="229"/>
        <end position="466"/>
    </location>
</feature>
<dbReference type="PATRIC" id="fig|13035.3.peg.2093"/>
<evidence type="ECO:0000256" key="2">
    <source>
        <dbReference type="SAM" id="MobiDB-lite"/>
    </source>
</evidence>
<dbReference type="STRING" id="13035.Dacsa_1848"/>
<protein>
    <submittedName>
        <fullName evidence="5">Serine phosphatase RsbU, regulator of sigma subunit</fullName>
    </submittedName>
</protein>
<dbReference type="GO" id="GO:0016791">
    <property type="term" value="F:phosphatase activity"/>
    <property type="evidence" value="ECO:0007669"/>
    <property type="project" value="TreeGrafter"/>
</dbReference>
<proteinExistence type="predicted"/>
<organism evidence="5 6">
    <name type="scientific">Dactylococcopsis salina (strain PCC 8305)</name>
    <name type="common">Myxobactron salinum</name>
    <dbReference type="NCBI Taxonomy" id="13035"/>
    <lineage>
        <taxon>Bacteria</taxon>
        <taxon>Bacillati</taxon>
        <taxon>Cyanobacteriota</taxon>
        <taxon>Cyanophyceae</taxon>
        <taxon>Nodosilineales</taxon>
        <taxon>Cymatolegaceae</taxon>
        <taxon>Dactylococcopsis</taxon>
    </lineage>
</organism>
<name>K9YUC4_DACS8</name>
<keyword evidence="6" id="KW-1185">Reference proteome</keyword>
<evidence type="ECO:0000256" key="1">
    <source>
        <dbReference type="ARBA" id="ARBA00022801"/>
    </source>
</evidence>
<evidence type="ECO:0000313" key="5">
    <source>
        <dbReference type="EMBL" id="AFZ50504.1"/>
    </source>
</evidence>
<evidence type="ECO:0000313" key="6">
    <source>
        <dbReference type="Proteomes" id="UP000010482"/>
    </source>
</evidence>
<evidence type="ECO:0000259" key="3">
    <source>
        <dbReference type="SMART" id="SM00065"/>
    </source>
</evidence>
<dbReference type="SMART" id="SM00331">
    <property type="entry name" value="PP2C_SIG"/>
    <property type="match status" value="1"/>
</dbReference>
<reference evidence="5" key="1">
    <citation type="submission" date="2012-04" db="EMBL/GenBank/DDBJ databases">
        <title>Finished genome of Dactylococcopsis salina PCC 8305.</title>
        <authorList>
            <consortium name="US DOE Joint Genome Institute"/>
            <person name="Gugger M."/>
            <person name="Coursin T."/>
            <person name="Rippka R."/>
            <person name="Tandeau De Marsac N."/>
            <person name="Huntemann M."/>
            <person name="Wei C.-L."/>
            <person name="Han J."/>
            <person name="Detter J.C."/>
            <person name="Han C."/>
            <person name="Tapia R."/>
            <person name="Daligault H."/>
            <person name="Chen A."/>
            <person name="Krypides N."/>
            <person name="Mavromatis K."/>
            <person name="Markowitz V."/>
            <person name="Szeto E."/>
            <person name="Ivanova N."/>
            <person name="Ovchinnikova G."/>
            <person name="Pagani I."/>
            <person name="Pati A."/>
            <person name="Goodwin L."/>
            <person name="Peters L."/>
            <person name="Pitluck S."/>
            <person name="Woyke T."/>
            <person name="Kerfeld C."/>
        </authorList>
    </citation>
    <scope>NUCLEOTIDE SEQUENCE [LARGE SCALE GENOMIC DNA]</scope>
    <source>
        <strain evidence="5">PCC 8305</strain>
    </source>
</reference>
<dbReference type="RefSeq" id="WP_015229501.1">
    <property type="nucleotide sequence ID" value="NC_019780.1"/>
</dbReference>